<dbReference type="Proteomes" id="UP001501645">
    <property type="component" value="Unassembled WGS sequence"/>
</dbReference>
<dbReference type="InterPro" id="IPR039261">
    <property type="entry name" value="FNR_nucleotide-bd"/>
</dbReference>
<dbReference type="Pfam" id="PF04954">
    <property type="entry name" value="SIP"/>
    <property type="match status" value="1"/>
</dbReference>
<evidence type="ECO:0000259" key="1">
    <source>
        <dbReference type="Pfam" id="PF04954"/>
    </source>
</evidence>
<name>A0ABP9AL75_9MICO</name>
<accession>A0ABP9AL75</accession>
<sequence>MIPDVDRPHFLIAGDSADLPVIRRMLGRLPVDAYGQVLVEVASRIQVQRMHLPAEMTLTWLLRDADGTARCMAPRGERVVRAVRAWFDEWMGAGGHEAPRVIWIGCAASPRVGRLHRELRERFPLLRPESAASRER</sequence>
<proteinExistence type="predicted"/>
<comment type="caution">
    <text evidence="2">The sequence shown here is derived from an EMBL/GenBank/DDBJ whole genome shotgun (WGS) entry which is preliminary data.</text>
</comment>
<feature type="domain" description="SIP-like Rossmann fold" evidence="1">
    <location>
        <begin position="9"/>
        <end position="121"/>
    </location>
</feature>
<reference evidence="3" key="1">
    <citation type="journal article" date="2019" name="Int. J. Syst. Evol. Microbiol.">
        <title>The Global Catalogue of Microorganisms (GCM) 10K type strain sequencing project: providing services to taxonomists for standard genome sequencing and annotation.</title>
        <authorList>
            <consortium name="The Broad Institute Genomics Platform"/>
            <consortium name="The Broad Institute Genome Sequencing Center for Infectious Disease"/>
            <person name="Wu L."/>
            <person name="Ma J."/>
        </authorList>
    </citation>
    <scope>NUCLEOTIDE SEQUENCE [LARGE SCALE GENOMIC DNA]</scope>
    <source>
        <strain evidence="3">JCM 18537</strain>
    </source>
</reference>
<dbReference type="EMBL" id="BAABKO010000005">
    <property type="protein sequence ID" value="GAA4781584.1"/>
    <property type="molecule type" value="Genomic_DNA"/>
</dbReference>
<organism evidence="2 3">
    <name type="scientific">Microbacterium gilvum</name>
    <dbReference type="NCBI Taxonomy" id="1336204"/>
    <lineage>
        <taxon>Bacteria</taxon>
        <taxon>Bacillati</taxon>
        <taxon>Actinomycetota</taxon>
        <taxon>Actinomycetes</taxon>
        <taxon>Micrococcales</taxon>
        <taxon>Microbacteriaceae</taxon>
        <taxon>Microbacterium</taxon>
    </lineage>
</organism>
<dbReference type="InterPro" id="IPR007037">
    <property type="entry name" value="SIP_rossman_dom"/>
</dbReference>
<dbReference type="RefSeq" id="WP_345440452.1">
    <property type="nucleotide sequence ID" value="NZ_BAABKO010000005.1"/>
</dbReference>
<keyword evidence="3" id="KW-1185">Reference proteome</keyword>
<dbReference type="Gene3D" id="3.40.50.80">
    <property type="entry name" value="Nucleotide-binding domain of ferredoxin-NADP reductase (FNR) module"/>
    <property type="match status" value="1"/>
</dbReference>
<gene>
    <name evidence="2" type="ORF">GCM10023351_28400</name>
</gene>
<protein>
    <recommendedName>
        <fullName evidence="1">SIP-like Rossmann fold domain-containing protein</fullName>
    </recommendedName>
</protein>
<evidence type="ECO:0000313" key="2">
    <source>
        <dbReference type="EMBL" id="GAA4781584.1"/>
    </source>
</evidence>
<evidence type="ECO:0000313" key="3">
    <source>
        <dbReference type="Proteomes" id="UP001501645"/>
    </source>
</evidence>